<dbReference type="Pfam" id="PF03600">
    <property type="entry name" value="CitMHS"/>
    <property type="match status" value="1"/>
</dbReference>
<accession>A0A943EHX5</accession>
<dbReference type="InterPro" id="IPR014738">
    <property type="entry name" value="Citrate_transporter"/>
</dbReference>
<keyword evidence="4 6" id="KW-1133">Transmembrane helix</keyword>
<feature type="transmembrane region" description="Helical" evidence="6">
    <location>
        <begin position="134"/>
        <end position="155"/>
    </location>
</feature>
<feature type="transmembrane region" description="Helical" evidence="6">
    <location>
        <begin position="287"/>
        <end position="309"/>
    </location>
</feature>
<dbReference type="InterPro" id="IPR004680">
    <property type="entry name" value="Cit_transptr-like_dom"/>
</dbReference>
<organism evidence="8 9">
    <name type="scientific">Acidaminococcus intestini</name>
    <dbReference type="NCBI Taxonomy" id="187327"/>
    <lineage>
        <taxon>Bacteria</taxon>
        <taxon>Bacillati</taxon>
        <taxon>Bacillota</taxon>
        <taxon>Negativicutes</taxon>
        <taxon>Acidaminococcales</taxon>
        <taxon>Acidaminococcaceae</taxon>
        <taxon>Acidaminococcus</taxon>
    </lineage>
</organism>
<gene>
    <name evidence="8" type="ORF">KHX13_09345</name>
</gene>
<feature type="transmembrane region" description="Helical" evidence="6">
    <location>
        <begin position="175"/>
        <end position="197"/>
    </location>
</feature>
<keyword evidence="3 6" id="KW-0812">Transmembrane</keyword>
<evidence type="ECO:0000313" key="9">
    <source>
        <dbReference type="Proteomes" id="UP000754226"/>
    </source>
</evidence>
<protein>
    <submittedName>
        <fullName evidence="8">Citrate:proton symporter</fullName>
    </submittedName>
</protein>
<dbReference type="GO" id="GO:0015137">
    <property type="term" value="F:citrate transmembrane transporter activity"/>
    <property type="evidence" value="ECO:0007669"/>
    <property type="project" value="InterPro"/>
</dbReference>
<dbReference type="RefSeq" id="WP_302014371.1">
    <property type="nucleotide sequence ID" value="NZ_CATWGP010000047.1"/>
</dbReference>
<evidence type="ECO:0000256" key="4">
    <source>
        <dbReference type="ARBA" id="ARBA00022989"/>
    </source>
</evidence>
<reference evidence="8" key="1">
    <citation type="submission" date="2021-02" db="EMBL/GenBank/DDBJ databases">
        <title>Infant gut strain persistence is associated with maternal origin, phylogeny, and functional potential including surface adhesion and iron acquisition.</title>
        <authorList>
            <person name="Lou Y.C."/>
        </authorList>
    </citation>
    <scope>NUCLEOTIDE SEQUENCE</scope>
    <source>
        <strain evidence="8">L3_106_000M1_dasL3_106_000M1_concoct_15</strain>
    </source>
</reference>
<feature type="transmembrane region" description="Helical" evidence="6">
    <location>
        <begin position="23"/>
        <end position="44"/>
    </location>
</feature>
<keyword evidence="5 6" id="KW-0472">Membrane</keyword>
<dbReference type="GO" id="GO:0016020">
    <property type="term" value="C:membrane"/>
    <property type="evidence" value="ECO:0007669"/>
    <property type="project" value="UniProtKB-SubCell"/>
</dbReference>
<name>A0A943EHX5_9FIRM</name>
<feature type="domain" description="Citrate transporter-like" evidence="7">
    <location>
        <begin position="30"/>
        <end position="382"/>
    </location>
</feature>
<evidence type="ECO:0000256" key="1">
    <source>
        <dbReference type="ARBA" id="ARBA00004141"/>
    </source>
</evidence>
<feature type="transmembrane region" description="Helical" evidence="6">
    <location>
        <begin position="353"/>
        <end position="373"/>
    </location>
</feature>
<feature type="transmembrane region" description="Helical" evidence="6">
    <location>
        <begin position="417"/>
        <end position="434"/>
    </location>
</feature>
<sequence>MLQALVGYCVIFVMMGMILKKKASAAFCFALLPVIGAIFCGFGYKEILGFINKGEGTIWKTAVLFIFSVCYFSIMNDAGLFEPLVKGLVKKAGNNVIFIMVATSLIAMVGHMDGASASTYLITIPVMLPIFKRLRLNPLMLLLLVGLSTGIMNLVPWGGPTIRAATAINYDATQLWVEMIPMQVFGLIVSIVGAVICGRIEKKRLEKECSNEELTADDSENSVETKMDLSLRRDNLFWVNLALTICVIVLLVVTKITPFIIFMFGTMFAFAINYRDQSLQSSLLKKYAPSCIDLTVTLLCAGVFLGVFANAGIITKMAQVLINLLPPFLTRYLHIIMGVLGAPIGMIMGPDPYYYAVMPLIIETVAPYGVTATDVAHAMLIGENVALSVSPCVATTFLGIGLAGVELNDHIKFTFKWEWLVSIIMLVFAIVIGIV</sequence>
<dbReference type="Proteomes" id="UP000754226">
    <property type="component" value="Unassembled WGS sequence"/>
</dbReference>
<keyword evidence="2" id="KW-0813">Transport</keyword>
<evidence type="ECO:0000259" key="7">
    <source>
        <dbReference type="Pfam" id="PF03600"/>
    </source>
</evidence>
<evidence type="ECO:0000313" key="8">
    <source>
        <dbReference type="EMBL" id="MBS5520494.1"/>
    </source>
</evidence>
<feature type="transmembrane region" description="Helical" evidence="6">
    <location>
        <begin position="329"/>
        <end position="346"/>
    </location>
</feature>
<dbReference type="EMBL" id="JAGZCZ010000013">
    <property type="protein sequence ID" value="MBS5520494.1"/>
    <property type="molecule type" value="Genomic_DNA"/>
</dbReference>
<feature type="transmembrane region" description="Helical" evidence="6">
    <location>
        <begin position="236"/>
        <end position="253"/>
    </location>
</feature>
<feature type="transmembrane region" description="Helical" evidence="6">
    <location>
        <begin position="56"/>
        <end position="76"/>
    </location>
</feature>
<evidence type="ECO:0000256" key="5">
    <source>
        <dbReference type="ARBA" id="ARBA00023136"/>
    </source>
</evidence>
<dbReference type="NCBIfam" id="TIGR00784">
    <property type="entry name" value="citMHS"/>
    <property type="match status" value="1"/>
</dbReference>
<feature type="transmembrane region" description="Helical" evidence="6">
    <location>
        <begin position="96"/>
        <end position="122"/>
    </location>
</feature>
<comment type="subcellular location">
    <subcellularLocation>
        <location evidence="1">Membrane</location>
        <topology evidence="1">Multi-pass membrane protein</topology>
    </subcellularLocation>
</comment>
<evidence type="ECO:0000256" key="3">
    <source>
        <dbReference type="ARBA" id="ARBA00022692"/>
    </source>
</evidence>
<evidence type="ECO:0000256" key="6">
    <source>
        <dbReference type="SAM" id="Phobius"/>
    </source>
</evidence>
<comment type="caution">
    <text evidence="8">The sequence shown here is derived from an EMBL/GenBank/DDBJ whole genome shotgun (WGS) entry which is preliminary data.</text>
</comment>
<evidence type="ECO:0000256" key="2">
    <source>
        <dbReference type="ARBA" id="ARBA00022448"/>
    </source>
</evidence>
<dbReference type="AlphaFoldDB" id="A0A943EHX5"/>
<proteinExistence type="predicted"/>
<feature type="transmembrane region" description="Helical" evidence="6">
    <location>
        <begin position="385"/>
        <end position="405"/>
    </location>
</feature>